<keyword evidence="2" id="KW-1185">Reference proteome</keyword>
<evidence type="ECO:0000313" key="1">
    <source>
        <dbReference type="EMBL" id="EPS36072.1"/>
    </source>
</evidence>
<dbReference type="EMBL" id="AQGS01000985">
    <property type="protein sequence ID" value="EPS36072.1"/>
    <property type="molecule type" value="Genomic_DNA"/>
</dbReference>
<protein>
    <recommendedName>
        <fullName evidence="3">Zeta toxin domain-containing protein</fullName>
    </recommendedName>
</protein>
<dbReference type="HOGENOM" id="CLU_101476_0_0_1"/>
<gene>
    <name evidence="1" type="ORF">H072_10449</name>
</gene>
<dbReference type="AlphaFoldDB" id="S8BLD9"/>
<dbReference type="Pfam" id="PF13671">
    <property type="entry name" value="AAA_33"/>
    <property type="match status" value="1"/>
</dbReference>
<dbReference type="InterPro" id="IPR027417">
    <property type="entry name" value="P-loop_NTPase"/>
</dbReference>
<dbReference type="OrthoDB" id="3231855at2759"/>
<evidence type="ECO:0000313" key="2">
    <source>
        <dbReference type="Proteomes" id="UP000015100"/>
    </source>
</evidence>
<dbReference type="STRING" id="1284197.S8BLD9"/>
<reference evidence="1 2" key="1">
    <citation type="journal article" date="2013" name="PLoS Genet.">
        <title>Genomic mechanisms accounting for the adaptation to parasitism in nematode-trapping fungi.</title>
        <authorList>
            <person name="Meerupati T."/>
            <person name="Andersson K.M."/>
            <person name="Friman E."/>
            <person name="Kumar D."/>
            <person name="Tunlid A."/>
            <person name="Ahren D."/>
        </authorList>
    </citation>
    <scope>NUCLEOTIDE SEQUENCE [LARGE SCALE GENOMIC DNA]</scope>
    <source>
        <strain evidence="1 2">CBS 200.50</strain>
    </source>
</reference>
<name>S8BLD9_DACHA</name>
<sequence>MDVSTVPTVQKLFIQMSGAPGSGKSTVASLLAKSLDCVIINHDRIKSFFLENNIPFREASKLVYSFDWVLAEDLLKQGRSVILDSTCNYDETLLQGTNLASRYNRKYIYIECRVNDIDLLDRRLAQRESLCSQRTGVNQSPDLNSGADNSAEDSKALFIKWIESPCRPSDDSAIIVDATLPPADCLDYILERIGKDTEHHQSIG</sequence>
<dbReference type="Proteomes" id="UP000015100">
    <property type="component" value="Unassembled WGS sequence"/>
</dbReference>
<dbReference type="eggNOG" id="ENOG502T5X7">
    <property type="taxonomic scope" value="Eukaryota"/>
</dbReference>
<proteinExistence type="predicted"/>
<dbReference type="Gene3D" id="3.40.50.300">
    <property type="entry name" value="P-loop containing nucleotide triphosphate hydrolases"/>
    <property type="match status" value="1"/>
</dbReference>
<reference evidence="2" key="2">
    <citation type="submission" date="2013-04" db="EMBL/GenBank/DDBJ databases">
        <title>Genomic mechanisms accounting for the adaptation to parasitism in nematode-trapping fungi.</title>
        <authorList>
            <person name="Ahren D.G."/>
        </authorList>
    </citation>
    <scope>NUCLEOTIDE SEQUENCE [LARGE SCALE GENOMIC DNA]</scope>
    <source>
        <strain evidence="2">CBS 200.50</strain>
    </source>
</reference>
<accession>S8BLD9</accession>
<evidence type="ECO:0008006" key="3">
    <source>
        <dbReference type="Google" id="ProtNLM"/>
    </source>
</evidence>
<comment type="caution">
    <text evidence="1">The sequence shown here is derived from an EMBL/GenBank/DDBJ whole genome shotgun (WGS) entry which is preliminary data.</text>
</comment>
<dbReference type="OMA" id="VEKMMDY"/>
<dbReference type="SUPFAM" id="SSF52540">
    <property type="entry name" value="P-loop containing nucleoside triphosphate hydrolases"/>
    <property type="match status" value="1"/>
</dbReference>
<dbReference type="PANTHER" id="PTHR37807:SF3">
    <property type="entry name" value="OS07G0160300 PROTEIN"/>
    <property type="match status" value="1"/>
</dbReference>
<organism evidence="1 2">
    <name type="scientific">Dactylellina haptotyla (strain CBS 200.50)</name>
    <name type="common">Nematode-trapping fungus</name>
    <name type="synonym">Monacrosporium haptotylum</name>
    <dbReference type="NCBI Taxonomy" id="1284197"/>
    <lineage>
        <taxon>Eukaryota</taxon>
        <taxon>Fungi</taxon>
        <taxon>Dikarya</taxon>
        <taxon>Ascomycota</taxon>
        <taxon>Pezizomycotina</taxon>
        <taxon>Orbiliomycetes</taxon>
        <taxon>Orbiliales</taxon>
        <taxon>Orbiliaceae</taxon>
        <taxon>Dactylellina</taxon>
    </lineage>
</organism>
<dbReference type="PANTHER" id="PTHR37807">
    <property type="entry name" value="OS07G0160300 PROTEIN"/>
    <property type="match status" value="1"/>
</dbReference>